<evidence type="ECO:0000313" key="6">
    <source>
        <dbReference type="RefSeq" id="XP_026738755.1"/>
    </source>
</evidence>
<evidence type="ECO:0000313" key="7">
    <source>
        <dbReference type="RefSeq" id="XP_026738756.1"/>
    </source>
</evidence>
<evidence type="ECO:0000313" key="2">
    <source>
        <dbReference type="RefSeq" id="XP_026738751.1"/>
    </source>
</evidence>
<name>A0A7E5WF11_TRINI</name>
<evidence type="ECO:0000313" key="4">
    <source>
        <dbReference type="RefSeq" id="XP_026738753.1"/>
    </source>
</evidence>
<gene>
    <name evidence="2 3 4 5 6 7" type="primary">LOC113501738</name>
</gene>
<dbReference type="AlphaFoldDB" id="A0A7E5WF11"/>
<evidence type="ECO:0000313" key="5">
    <source>
        <dbReference type="RefSeq" id="XP_026738754.1"/>
    </source>
</evidence>
<evidence type="ECO:0000313" key="1">
    <source>
        <dbReference type="Proteomes" id="UP000322000"/>
    </source>
</evidence>
<reference evidence="2 3" key="1">
    <citation type="submission" date="2025-04" db="UniProtKB">
        <authorList>
            <consortium name="RefSeq"/>
        </authorList>
    </citation>
    <scope>IDENTIFICATION</scope>
</reference>
<dbReference type="Proteomes" id="UP000322000">
    <property type="component" value="Chromosome 16"/>
</dbReference>
<organism evidence="1 2">
    <name type="scientific">Trichoplusia ni</name>
    <name type="common">Cabbage looper</name>
    <dbReference type="NCBI Taxonomy" id="7111"/>
    <lineage>
        <taxon>Eukaryota</taxon>
        <taxon>Metazoa</taxon>
        <taxon>Ecdysozoa</taxon>
        <taxon>Arthropoda</taxon>
        <taxon>Hexapoda</taxon>
        <taxon>Insecta</taxon>
        <taxon>Pterygota</taxon>
        <taxon>Neoptera</taxon>
        <taxon>Endopterygota</taxon>
        <taxon>Lepidoptera</taxon>
        <taxon>Glossata</taxon>
        <taxon>Ditrysia</taxon>
        <taxon>Noctuoidea</taxon>
        <taxon>Noctuidae</taxon>
        <taxon>Plusiinae</taxon>
        <taxon>Trichoplusia</taxon>
    </lineage>
</organism>
<dbReference type="RefSeq" id="XP_026738751.1">
    <property type="nucleotide sequence ID" value="XM_026882950.1"/>
</dbReference>
<dbReference type="GeneID" id="113501738"/>
<dbReference type="RefSeq" id="XP_026738755.1">
    <property type="nucleotide sequence ID" value="XM_026882954.1"/>
</dbReference>
<evidence type="ECO:0000313" key="3">
    <source>
        <dbReference type="RefSeq" id="XP_026738752.1"/>
    </source>
</evidence>
<proteinExistence type="predicted"/>
<keyword evidence="1" id="KW-1185">Reference proteome</keyword>
<sequence>MNMFDSLLNSIPKNRLDYVNDLEIPDYTLSPYIWTDLDDSLSTISESIVSGGPEQCERGSINTASSIPLSRAMTDSDIDYDRYKRYRRLNYSNPWDHMRYAMERFPTDYVAKLNRYMPTDTTVAAAERPYGYITYNDDVRRRMKRYFDEECTFLTRDDPGLLELKDAVRKLDLKAIDLEACDLDHMRSLDYYYRYYPYDYWWWSPTYSRYRRRYYPSYLNSRYYKYKYTYPSYYL</sequence>
<dbReference type="RefSeq" id="XP_026738756.1">
    <property type="nucleotide sequence ID" value="XM_026882955.1"/>
</dbReference>
<dbReference type="RefSeq" id="XP_026738754.1">
    <property type="nucleotide sequence ID" value="XM_026882953.1"/>
</dbReference>
<dbReference type="OrthoDB" id="7312133at2759"/>
<dbReference type="RefSeq" id="XP_026738753.1">
    <property type="nucleotide sequence ID" value="XM_026882952.1"/>
</dbReference>
<dbReference type="RefSeq" id="XP_026738752.1">
    <property type="nucleotide sequence ID" value="XM_026882951.1"/>
</dbReference>
<accession>A0A7E5WF11</accession>
<dbReference type="KEGG" id="tnl:113501738"/>
<protein>
    <submittedName>
        <fullName evidence="2 3">Uncharacterized protein LOC113501738 isoform X1</fullName>
    </submittedName>
</protein>